<evidence type="ECO:0000256" key="9">
    <source>
        <dbReference type="SAM" id="MobiDB-lite"/>
    </source>
</evidence>
<dbReference type="InterPro" id="IPR017105">
    <property type="entry name" value="AP3_complex_dsu"/>
</dbReference>
<feature type="region of interest" description="Disordered" evidence="9">
    <location>
        <begin position="656"/>
        <end position="677"/>
    </location>
</feature>
<dbReference type="PANTHER" id="PTHR22781">
    <property type="entry name" value="DELTA ADAPTIN-RELATED"/>
    <property type="match status" value="1"/>
</dbReference>
<evidence type="ECO:0000256" key="8">
    <source>
        <dbReference type="PIRNR" id="PIRNR037092"/>
    </source>
</evidence>
<reference evidence="11" key="2">
    <citation type="journal article" date="2014" name="BMC Genomics">
        <title>A genomic perspective to assessing quality of mass-reared SIT flies used in Mediterranean fruit fly (Ceratitis capitata) eradication in California.</title>
        <authorList>
            <person name="Calla B."/>
            <person name="Hall B."/>
            <person name="Hou S."/>
            <person name="Geib S.M."/>
        </authorList>
    </citation>
    <scope>NUCLEOTIDE SEQUENCE</scope>
</reference>
<reference evidence="11" key="1">
    <citation type="submission" date="2013-07" db="EMBL/GenBank/DDBJ databases">
        <authorList>
            <person name="Geib S."/>
        </authorList>
    </citation>
    <scope>NUCLEOTIDE SEQUENCE</scope>
</reference>
<gene>
    <name evidence="11" type="primary">AP3D</name>
</gene>
<evidence type="ECO:0000313" key="11">
    <source>
        <dbReference type="EMBL" id="JAB86727.1"/>
    </source>
</evidence>
<dbReference type="InterPro" id="IPR002553">
    <property type="entry name" value="Clathrin/coatomer_adapt-like_N"/>
</dbReference>
<proteinExistence type="evidence at transcript level"/>
<feature type="compositionally biased region" description="Polar residues" evidence="9">
    <location>
        <begin position="728"/>
        <end position="750"/>
    </location>
</feature>
<dbReference type="GO" id="GO:0098943">
    <property type="term" value="P:neurotransmitter receptor transport, postsynaptic endosome to lysosome"/>
    <property type="evidence" value="ECO:0007669"/>
    <property type="project" value="TreeGrafter"/>
</dbReference>
<evidence type="ECO:0000256" key="2">
    <source>
        <dbReference type="ARBA" id="ARBA00006613"/>
    </source>
</evidence>
<comment type="subcellular location">
    <subcellularLocation>
        <location evidence="1">Endomembrane system</location>
    </subcellularLocation>
    <subcellularLocation>
        <location evidence="8">Golgi apparatus</location>
    </subcellularLocation>
</comment>
<dbReference type="Pfam" id="PF01602">
    <property type="entry name" value="Adaptin_N"/>
    <property type="match status" value="1"/>
</dbReference>
<evidence type="ECO:0000259" key="10">
    <source>
        <dbReference type="SMART" id="SM01354"/>
    </source>
</evidence>
<evidence type="ECO:0000256" key="3">
    <source>
        <dbReference type="ARBA" id="ARBA00015717"/>
    </source>
</evidence>
<comment type="subunit">
    <text evidence="8">Adaptor protein complex 3 (AP-3) is a heterotetramer.</text>
</comment>
<dbReference type="FunFam" id="1.25.10.10:FF:000251">
    <property type="entry name" value="AP-3 complex subunit delta"/>
    <property type="match status" value="1"/>
</dbReference>
<dbReference type="GO" id="GO:0006896">
    <property type="term" value="P:Golgi to vacuole transport"/>
    <property type="evidence" value="ECO:0007669"/>
    <property type="project" value="TreeGrafter"/>
</dbReference>
<feature type="compositionally biased region" description="Basic and acidic residues" evidence="9">
    <location>
        <begin position="969"/>
        <end position="979"/>
    </location>
</feature>
<dbReference type="GO" id="GO:0098830">
    <property type="term" value="C:presynaptic endosome"/>
    <property type="evidence" value="ECO:0007669"/>
    <property type="project" value="TreeGrafter"/>
</dbReference>
<dbReference type="GO" id="GO:1904115">
    <property type="term" value="C:axon cytoplasm"/>
    <property type="evidence" value="ECO:0007669"/>
    <property type="project" value="GOC"/>
</dbReference>
<dbReference type="GO" id="GO:0010008">
    <property type="term" value="C:endosome membrane"/>
    <property type="evidence" value="ECO:0007669"/>
    <property type="project" value="TreeGrafter"/>
</dbReference>
<feature type="region of interest" description="Disordered" evidence="9">
    <location>
        <begin position="831"/>
        <end position="1023"/>
    </location>
</feature>
<dbReference type="InterPro" id="IPR010474">
    <property type="entry name" value="AP3D_dom_metazoa"/>
</dbReference>
<dbReference type="AlphaFoldDB" id="W8ALE4"/>
<evidence type="ECO:0000256" key="5">
    <source>
        <dbReference type="ARBA" id="ARBA00022737"/>
    </source>
</evidence>
<dbReference type="GO" id="GO:0048499">
    <property type="term" value="P:synaptic vesicle membrane organization"/>
    <property type="evidence" value="ECO:0007669"/>
    <property type="project" value="TreeGrafter"/>
</dbReference>
<dbReference type="EMBL" id="GAMC01019833">
    <property type="protein sequence ID" value="JAB86722.1"/>
    <property type="molecule type" value="mRNA"/>
</dbReference>
<dbReference type="GO" id="GO:0006623">
    <property type="term" value="P:protein targeting to vacuole"/>
    <property type="evidence" value="ECO:0007669"/>
    <property type="project" value="TreeGrafter"/>
</dbReference>
<feature type="region of interest" description="Disordered" evidence="9">
    <location>
        <begin position="781"/>
        <end position="819"/>
    </location>
</feature>
<feature type="domain" description="AP-3 complex subunit delta" evidence="10">
    <location>
        <begin position="701"/>
        <end position="858"/>
    </location>
</feature>
<organism evidence="11">
    <name type="scientific">Ceratitis capitata</name>
    <name type="common">Mediterranean fruit fly</name>
    <name type="synonym">Tephritis capitata</name>
    <dbReference type="NCBI Taxonomy" id="7213"/>
    <lineage>
        <taxon>Eukaryota</taxon>
        <taxon>Metazoa</taxon>
        <taxon>Ecdysozoa</taxon>
        <taxon>Arthropoda</taxon>
        <taxon>Hexapoda</taxon>
        <taxon>Insecta</taxon>
        <taxon>Pterygota</taxon>
        <taxon>Neoptera</taxon>
        <taxon>Endopterygota</taxon>
        <taxon>Diptera</taxon>
        <taxon>Brachycera</taxon>
        <taxon>Muscomorpha</taxon>
        <taxon>Tephritoidea</taxon>
        <taxon>Tephritidae</taxon>
        <taxon>Ceratitis</taxon>
        <taxon>Ceratitis</taxon>
    </lineage>
</organism>
<feature type="compositionally biased region" description="Basic and acidic residues" evidence="9">
    <location>
        <begin position="840"/>
        <end position="853"/>
    </location>
</feature>
<keyword evidence="5" id="KW-0677">Repeat</keyword>
<feature type="region of interest" description="Disordered" evidence="9">
    <location>
        <begin position="720"/>
        <end position="751"/>
    </location>
</feature>
<dbReference type="InterPro" id="IPR016024">
    <property type="entry name" value="ARM-type_fold"/>
</dbReference>
<comment type="similarity">
    <text evidence="2 8">Belongs to the adaptor complexes large subunit family.</text>
</comment>
<protein>
    <recommendedName>
        <fullName evidence="3 8">AP-3 complex subunit delta</fullName>
    </recommendedName>
</protein>
<feature type="compositionally biased region" description="Acidic residues" evidence="9">
    <location>
        <begin position="656"/>
        <end position="669"/>
    </location>
</feature>
<evidence type="ECO:0000256" key="4">
    <source>
        <dbReference type="ARBA" id="ARBA00022448"/>
    </source>
</evidence>
<dbReference type="Pfam" id="PF06375">
    <property type="entry name" value="AP3D1"/>
    <property type="match status" value="1"/>
</dbReference>
<feature type="compositionally biased region" description="Basic residues" evidence="9">
    <location>
        <begin position="922"/>
        <end position="934"/>
    </location>
</feature>
<dbReference type="GO" id="GO:0043195">
    <property type="term" value="C:terminal bouton"/>
    <property type="evidence" value="ECO:0007669"/>
    <property type="project" value="TreeGrafter"/>
</dbReference>
<feature type="compositionally biased region" description="Basic residues" evidence="9">
    <location>
        <begin position="980"/>
        <end position="992"/>
    </location>
</feature>
<dbReference type="GO" id="GO:0048490">
    <property type="term" value="P:anterograde synaptic vesicle transport"/>
    <property type="evidence" value="ECO:0007669"/>
    <property type="project" value="TreeGrafter"/>
</dbReference>
<dbReference type="SUPFAM" id="SSF48371">
    <property type="entry name" value="ARM repeat"/>
    <property type="match status" value="1"/>
</dbReference>
<dbReference type="CTD" id="136039557"/>
<dbReference type="InterPro" id="IPR011989">
    <property type="entry name" value="ARM-like"/>
</dbReference>
<keyword evidence="7" id="KW-0472">Membrane</keyword>
<keyword evidence="4 8" id="KW-0813">Transport</keyword>
<keyword evidence="6 8" id="KW-0653">Protein transport</keyword>
<dbReference type="PANTHER" id="PTHR22781:SF12">
    <property type="entry name" value="AP-3 COMPLEX SUBUNIT DELTA-1"/>
    <property type="match status" value="1"/>
</dbReference>
<dbReference type="EMBL" id="GAMC01019828">
    <property type="protein sequence ID" value="JAB86727.1"/>
    <property type="molecule type" value="mRNA"/>
</dbReference>
<evidence type="ECO:0000256" key="6">
    <source>
        <dbReference type="ARBA" id="ARBA00022927"/>
    </source>
</evidence>
<dbReference type="OrthoDB" id="10264595at2759"/>
<dbReference type="GeneID" id="101452279"/>
<evidence type="ECO:0000256" key="1">
    <source>
        <dbReference type="ARBA" id="ARBA00004308"/>
    </source>
</evidence>
<dbReference type="GO" id="GO:0030123">
    <property type="term" value="C:AP-3 adaptor complex"/>
    <property type="evidence" value="ECO:0007669"/>
    <property type="project" value="InterPro"/>
</dbReference>
<feature type="compositionally biased region" description="Basic residues" evidence="9">
    <location>
        <begin position="788"/>
        <end position="803"/>
    </location>
</feature>
<dbReference type="PIRSF" id="PIRSF037092">
    <property type="entry name" value="AP3_complex_delta"/>
    <property type="match status" value="1"/>
</dbReference>
<keyword evidence="8" id="KW-0333">Golgi apparatus</keyword>
<dbReference type="Gene3D" id="1.25.10.10">
    <property type="entry name" value="Leucine-rich Repeat Variant"/>
    <property type="match status" value="1"/>
</dbReference>
<dbReference type="KEGG" id="ccat:101452279"/>
<dbReference type="GO" id="GO:0016182">
    <property type="term" value="P:synaptic vesicle budding from endosome"/>
    <property type="evidence" value="ECO:0007669"/>
    <property type="project" value="TreeGrafter"/>
</dbReference>
<accession>W8ALE4</accession>
<feature type="compositionally biased region" description="Polar residues" evidence="9">
    <location>
        <begin position="875"/>
        <end position="891"/>
    </location>
</feature>
<dbReference type="SMART" id="SM01354">
    <property type="entry name" value="BLVR"/>
    <property type="match status" value="1"/>
</dbReference>
<name>W8ALE4_CERCA</name>
<sequence length="1023" mass="115766">MALKKVKGNFERMFDKNLTDLVRGIRNNKDNEAKYIAQCIEEIKLELRQDNISVKCNAVAKLTYIQMLGYDISWAGFNIIEVMSSSRFTCKRIGYLAASQCFHPESELLMLTTNMIRKDLNSQNQYDAGVALSGLSCFISPDLSRDLANDIMTLMSSTKPYLRMKAVLMMYKVFLRYPEALRPAFPKLKEKLEDPDPGVQSAAVNVICELARKNPKNYLPLAPVFFKLMTTSTNNWMLIKIIKLFGALTPLEPRLGKKLIEPLTNLIHSTSAMSLLYECINTVIAVLISISSGMPNHSASIQLCVQKLRILIEDSDQNLKYLGLLAMSKILKTHPKSVQEHKDLILACLDDKDESIRLRSLDLLYGMVSKKNLMEIVKRLLGHMERAEGSLYRDELLYKVIEICSQSSYLYVTNFEWYLTVLVELIQLEAGSKHGRLIAEQLLDVAIRVPVVRQFAVNEMTNLLDTFPVSSQSHSMYEVLYAAAWIVGEFSNDLEDAEKTLNILLRPRQLPGHIQGVFVQNVTKIFTRLATTCLESEDVESLIRLCNHVLEKLQTFSSINDIEVQERANSACILIEMLRSQFHVSDSRSELYNKNQTKTSFDIISTDDNKNLAKPLTVIPTFAIEIVQEMALLFDGELIPVAPKAQRKVPLPEGLDLDEWINGPPEDESSNSSQEDKDELFISAAHSEEGTLGKRRKSEELTPEQIERNRMARLIEQSHNPHYLKSLPSVTDGNKQKPASASNSNYNVDQYDNIDDIPISELSLDVPLQIGVKRSDRYLMQEKTINKEKKKHKKSKKSKKTKNKVAYSSSESEDDSKPLHIVNTTMDMPEGVALSDSEDKDSKFDPNDPHRALNIELDIPDLEEPKTRKREAKSAPSNQNNNPVTMSSDTISNKKKEKKKSKEKDSVALKSESIETTEASKTHTKSKTKKKSHNAKNTNLLDISPENEESLAPMSVTVEKQKKDKSHKSKDISGEDYIKKKEKKSKRHHHRYEGKEKKKDSNASSIGGYEEAIGISTPSKEII</sequence>
<evidence type="ECO:0000256" key="7">
    <source>
        <dbReference type="ARBA" id="ARBA00023136"/>
    </source>
</evidence>
<dbReference type="GO" id="GO:0005794">
    <property type="term" value="C:Golgi apparatus"/>
    <property type="evidence" value="ECO:0007669"/>
    <property type="project" value="UniProtKB-SubCell"/>
</dbReference>